<organism evidence="1 2">
    <name type="scientific">Argiope bruennichi</name>
    <name type="common">Wasp spider</name>
    <name type="synonym">Aranea bruennichi</name>
    <dbReference type="NCBI Taxonomy" id="94029"/>
    <lineage>
        <taxon>Eukaryota</taxon>
        <taxon>Metazoa</taxon>
        <taxon>Ecdysozoa</taxon>
        <taxon>Arthropoda</taxon>
        <taxon>Chelicerata</taxon>
        <taxon>Arachnida</taxon>
        <taxon>Araneae</taxon>
        <taxon>Araneomorphae</taxon>
        <taxon>Entelegynae</taxon>
        <taxon>Araneoidea</taxon>
        <taxon>Araneidae</taxon>
        <taxon>Argiope</taxon>
    </lineage>
</organism>
<evidence type="ECO:0000313" key="1">
    <source>
        <dbReference type="EMBL" id="KAF8792417.1"/>
    </source>
</evidence>
<name>A0A8T0FMJ7_ARGBR</name>
<evidence type="ECO:0000313" key="2">
    <source>
        <dbReference type="Proteomes" id="UP000807504"/>
    </source>
</evidence>
<sequence length="132" mass="14923">MVIFGRAHRIRFNRYPASMRASTGSGSFLPNRRTMGQVSYCTYQHHLHAWLRMISGVRQCLSDEERRHFAIPGLADGSGGVAGGSARSLYYGMQNITVFRILPLIFKWIGLLTRNLAWGSCMSFIYFLCAVL</sequence>
<protein>
    <submittedName>
        <fullName evidence="1">Uncharacterized protein</fullName>
    </submittedName>
</protein>
<dbReference type="EMBL" id="JABXBU010000003">
    <property type="protein sequence ID" value="KAF8792417.1"/>
    <property type="molecule type" value="Genomic_DNA"/>
</dbReference>
<proteinExistence type="predicted"/>
<dbReference type="Proteomes" id="UP000807504">
    <property type="component" value="Unassembled WGS sequence"/>
</dbReference>
<gene>
    <name evidence="1" type="ORF">HNY73_004012</name>
</gene>
<accession>A0A8T0FMJ7</accession>
<dbReference type="AlphaFoldDB" id="A0A8T0FMJ7"/>
<reference evidence="1" key="2">
    <citation type="submission" date="2020-06" db="EMBL/GenBank/DDBJ databases">
        <authorList>
            <person name="Sheffer M."/>
        </authorList>
    </citation>
    <scope>NUCLEOTIDE SEQUENCE</scope>
</reference>
<reference evidence="1" key="1">
    <citation type="journal article" date="2020" name="bioRxiv">
        <title>Chromosome-level reference genome of the European wasp spider Argiope bruennichi: a resource for studies on range expansion and evolutionary adaptation.</title>
        <authorList>
            <person name="Sheffer M.M."/>
            <person name="Hoppe A."/>
            <person name="Krehenwinkel H."/>
            <person name="Uhl G."/>
            <person name="Kuss A.W."/>
            <person name="Jensen L."/>
            <person name="Jensen C."/>
            <person name="Gillespie R.G."/>
            <person name="Hoff K.J."/>
            <person name="Prost S."/>
        </authorList>
    </citation>
    <scope>NUCLEOTIDE SEQUENCE</scope>
</reference>
<keyword evidence="2" id="KW-1185">Reference proteome</keyword>
<comment type="caution">
    <text evidence="1">The sequence shown here is derived from an EMBL/GenBank/DDBJ whole genome shotgun (WGS) entry which is preliminary data.</text>
</comment>